<organism evidence="1 2">
    <name type="scientific">Pontibacter aquaedesilientis</name>
    <dbReference type="NCBI Taxonomy" id="2766980"/>
    <lineage>
        <taxon>Bacteria</taxon>
        <taxon>Pseudomonadati</taxon>
        <taxon>Bacteroidota</taxon>
        <taxon>Cytophagia</taxon>
        <taxon>Cytophagales</taxon>
        <taxon>Hymenobacteraceae</taxon>
        <taxon>Pontibacter</taxon>
    </lineage>
</organism>
<dbReference type="RefSeq" id="WP_191183510.1">
    <property type="nucleotide sequence ID" value="NZ_JACXAJ010000003.1"/>
</dbReference>
<reference evidence="1 2" key="1">
    <citation type="submission" date="2020-09" db="EMBL/GenBank/DDBJ databases">
        <title>Genome sequencing and assembly of Pontibacter sp.</title>
        <authorList>
            <person name="Chhetri G."/>
        </authorList>
    </citation>
    <scope>NUCLEOTIDE SEQUENCE [LARGE SCALE GENOMIC DNA]</scope>
    <source>
        <strain evidence="1 2">JH31</strain>
    </source>
</reference>
<comment type="caution">
    <text evidence="1">The sequence shown here is derived from an EMBL/GenBank/DDBJ whole genome shotgun (WGS) entry which is preliminary data.</text>
</comment>
<evidence type="ECO:0000313" key="1">
    <source>
        <dbReference type="EMBL" id="MBD1397350.1"/>
    </source>
</evidence>
<accession>A0ABR7XGE4</accession>
<evidence type="ECO:0000313" key="2">
    <source>
        <dbReference type="Proteomes" id="UP000625551"/>
    </source>
</evidence>
<sequence length="134" mass="15930">MQLYFQNNFVRLSYDKTLRLGMAEWNGRLHGSELREAYLLCLEMINRFSLTRWLADDRMMGTIAPADLKWSLEVHVPRMAHSSLLRLARIPSQYENNREAVELMINKGYTYDLNLVLRDFIDKREAMAWLMEEV</sequence>
<name>A0ABR7XGE4_9BACT</name>
<dbReference type="EMBL" id="JACXAJ010000003">
    <property type="protein sequence ID" value="MBD1397350.1"/>
    <property type="molecule type" value="Genomic_DNA"/>
</dbReference>
<protein>
    <recommendedName>
        <fullName evidence="3">SpoIIAA-like</fullName>
    </recommendedName>
</protein>
<dbReference type="Proteomes" id="UP000625551">
    <property type="component" value="Unassembled WGS sequence"/>
</dbReference>
<proteinExistence type="predicted"/>
<evidence type="ECO:0008006" key="3">
    <source>
        <dbReference type="Google" id="ProtNLM"/>
    </source>
</evidence>
<keyword evidence="2" id="KW-1185">Reference proteome</keyword>
<gene>
    <name evidence="1" type="ORF">H9Q13_09255</name>
</gene>